<dbReference type="EMBL" id="GGFM01010188">
    <property type="protein sequence ID" value="MBW30939.1"/>
    <property type="molecule type" value="Transcribed_RNA"/>
</dbReference>
<feature type="signal peptide" evidence="1">
    <location>
        <begin position="1"/>
        <end position="21"/>
    </location>
</feature>
<keyword evidence="1" id="KW-0732">Signal</keyword>
<proteinExistence type="predicted"/>
<reference evidence="2" key="1">
    <citation type="submission" date="2018-01" db="EMBL/GenBank/DDBJ databases">
        <title>An insight into the sialome of Amazonian anophelines.</title>
        <authorList>
            <person name="Ribeiro J.M."/>
            <person name="Scarpassa V."/>
            <person name="Calvo E."/>
        </authorList>
    </citation>
    <scope>NUCLEOTIDE SEQUENCE</scope>
    <source>
        <tissue evidence="2">Salivary glands</tissue>
    </source>
</reference>
<evidence type="ECO:0000313" key="2">
    <source>
        <dbReference type="EMBL" id="MBW30939.1"/>
    </source>
</evidence>
<organism evidence="2">
    <name type="scientific">Anopheles braziliensis</name>
    <dbReference type="NCBI Taxonomy" id="58242"/>
    <lineage>
        <taxon>Eukaryota</taxon>
        <taxon>Metazoa</taxon>
        <taxon>Ecdysozoa</taxon>
        <taxon>Arthropoda</taxon>
        <taxon>Hexapoda</taxon>
        <taxon>Insecta</taxon>
        <taxon>Pterygota</taxon>
        <taxon>Neoptera</taxon>
        <taxon>Endopterygota</taxon>
        <taxon>Diptera</taxon>
        <taxon>Nematocera</taxon>
        <taxon>Culicoidea</taxon>
        <taxon>Culicidae</taxon>
        <taxon>Anophelinae</taxon>
        <taxon>Anopheles</taxon>
    </lineage>
</organism>
<dbReference type="AlphaFoldDB" id="A0A2M3ZQX5"/>
<name>A0A2M3ZQX5_9DIPT</name>
<evidence type="ECO:0000256" key="1">
    <source>
        <dbReference type="SAM" id="SignalP"/>
    </source>
</evidence>
<protein>
    <submittedName>
        <fullName evidence="2">Putative secreted peptide</fullName>
    </submittedName>
</protein>
<sequence length="78" mass="8514">MNWLVARSLLCSALPTGGKNACPPPFLAAFYTSILPTGRQGTRAVRVASSSSTMRRGLVAYRVRGRFHAVLFFVTAKR</sequence>
<feature type="chain" id="PRO_5014843931" evidence="1">
    <location>
        <begin position="22"/>
        <end position="78"/>
    </location>
</feature>
<accession>A0A2M3ZQX5</accession>